<dbReference type="OrthoDB" id="9255658at2"/>
<evidence type="ECO:0008006" key="3">
    <source>
        <dbReference type="Google" id="ProtNLM"/>
    </source>
</evidence>
<keyword evidence="2" id="KW-1185">Reference proteome</keyword>
<dbReference type="Proteomes" id="UP000248066">
    <property type="component" value="Unassembled WGS sequence"/>
</dbReference>
<gene>
    <name evidence="1" type="ORF">CR205_12435</name>
</gene>
<evidence type="ECO:0000313" key="1">
    <source>
        <dbReference type="EMBL" id="PYZ96517.1"/>
    </source>
</evidence>
<protein>
    <recommendedName>
        <fullName evidence="3">DUF4406 domain-containing protein</fullName>
    </recommendedName>
</protein>
<accession>A0A2W0H5X8</accession>
<sequence length="100" mass="11535">MKVITLCGSTKFKNTFREMEKKLTLEGHAVISLGFFEQSEGIEITPEQEAMFEKIHRRKIDIADEIYVIDVDRYIGKSTAAEIEYAQNQGKAVHYYSIEN</sequence>
<dbReference type="AlphaFoldDB" id="A0A2W0H5X8"/>
<name>A0A2W0H5X8_9BACI</name>
<dbReference type="RefSeq" id="WP_110520283.1">
    <property type="nucleotide sequence ID" value="NZ_PDOF01000002.1"/>
</dbReference>
<proteinExistence type="predicted"/>
<organism evidence="1 2">
    <name type="scientific">Alteribacter lacisalsi</name>
    <dbReference type="NCBI Taxonomy" id="2045244"/>
    <lineage>
        <taxon>Bacteria</taxon>
        <taxon>Bacillati</taxon>
        <taxon>Bacillota</taxon>
        <taxon>Bacilli</taxon>
        <taxon>Bacillales</taxon>
        <taxon>Bacillaceae</taxon>
        <taxon>Alteribacter</taxon>
    </lineage>
</organism>
<dbReference type="EMBL" id="PDOF01000002">
    <property type="protein sequence ID" value="PYZ96517.1"/>
    <property type="molecule type" value="Genomic_DNA"/>
</dbReference>
<evidence type="ECO:0000313" key="2">
    <source>
        <dbReference type="Proteomes" id="UP000248066"/>
    </source>
</evidence>
<reference evidence="1 2" key="1">
    <citation type="submission" date="2017-10" db="EMBL/GenBank/DDBJ databases">
        <title>Bacillus sp. nov., a halophilic bacterium isolated from a Yangshapao Lake.</title>
        <authorList>
            <person name="Wang H."/>
        </authorList>
    </citation>
    <scope>NUCLEOTIDE SEQUENCE [LARGE SCALE GENOMIC DNA]</scope>
    <source>
        <strain evidence="1 2">YSP-3</strain>
    </source>
</reference>
<comment type="caution">
    <text evidence="1">The sequence shown here is derived from an EMBL/GenBank/DDBJ whole genome shotgun (WGS) entry which is preliminary data.</text>
</comment>